<dbReference type="STRING" id="1619103.UU80_C0026G0012"/>
<dbReference type="EMBL" id="LCCA01000026">
    <property type="protein sequence ID" value="KKS21580.1"/>
    <property type="molecule type" value="Genomic_DNA"/>
</dbReference>
<proteinExistence type="predicted"/>
<evidence type="ECO:0000313" key="2">
    <source>
        <dbReference type="Proteomes" id="UP000034920"/>
    </source>
</evidence>
<evidence type="ECO:0008006" key="3">
    <source>
        <dbReference type="Google" id="ProtNLM"/>
    </source>
</evidence>
<evidence type="ECO:0000313" key="1">
    <source>
        <dbReference type="EMBL" id="KKS21580.1"/>
    </source>
</evidence>
<accession>A0A0G0X9E3</accession>
<name>A0A0G0X9E3_UNCKA</name>
<dbReference type="PANTHER" id="PTHR10859:SF91">
    <property type="entry name" value="DOLICHYL-PHOSPHATE BETA-GLUCOSYLTRANSFERASE"/>
    <property type="match status" value="1"/>
</dbReference>
<dbReference type="InterPro" id="IPR029044">
    <property type="entry name" value="Nucleotide-diphossugar_trans"/>
</dbReference>
<dbReference type="GO" id="GO:0006487">
    <property type="term" value="P:protein N-linked glycosylation"/>
    <property type="evidence" value="ECO:0007669"/>
    <property type="project" value="TreeGrafter"/>
</dbReference>
<dbReference type="Gene3D" id="3.90.550.10">
    <property type="entry name" value="Spore Coat Polysaccharide Biosynthesis Protein SpsA, Chain A"/>
    <property type="match status" value="1"/>
</dbReference>
<protein>
    <recommendedName>
        <fullName evidence="3">Glycosyl transferase, family 2</fullName>
    </recommendedName>
</protein>
<dbReference type="Proteomes" id="UP000034920">
    <property type="component" value="Unassembled WGS sequence"/>
</dbReference>
<dbReference type="AlphaFoldDB" id="A0A0G0X9E3"/>
<dbReference type="SUPFAM" id="SSF53448">
    <property type="entry name" value="Nucleotide-diphospho-sugar transferases"/>
    <property type="match status" value="1"/>
</dbReference>
<reference evidence="1 2" key="1">
    <citation type="journal article" date="2015" name="Nature">
        <title>rRNA introns, odd ribosomes, and small enigmatic genomes across a large radiation of phyla.</title>
        <authorList>
            <person name="Brown C.T."/>
            <person name="Hug L.A."/>
            <person name="Thomas B.C."/>
            <person name="Sharon I."/>
            <person name="Castelle C.J."/>
            <person name="Singh A."/>
            <person name="Wilkins M.J."/>
            <person name="Williams K.H."/>
            <person name="Banfield J.F."/>
        </authorList>
    </citation>
    <scope>NUCLEOTIDE SEQUENCE [LARGE SCALE GENOMIC DNA]</scope>
</reference>
<sequence length="181" mass="21743">MEIDPNGISMMLEQMIWYEADIMVASKRHPASKVKYYSRLRKLYSWGYQMIVWVLFGLKIKDTQTGLKVYRRELLERVLPRLVVKEFAFDVELLAVARHLGFDRIFEAPVKITLNFTEESKIKRNKPLFLDPTVRGVLWDTASVFYRIYLLRYYEDRCSRKWIYDEELDMRINTGEFAHNQ</sequence>
<organism evidence="1 2">
    <name type="scientific">candidate division WWE3 bacterium GW2011_GWA1_41_8</name>
    <dbReference type="NCBI Taxonomy" id="1619103"/>
    <lineage>
        <taxon>Bacteria</taxon>
        <taxon>Katanobacteria</taxon>
    </lineage>
</organism>
<dbReference type="PANTHER" id="PTHR10859">
    <property type="entry name" value="GLYCOSYL TRANSFERASE"/>
    <property type="match status" value="1"/>
</dbReference>
<comment type="caution">
    <text evidence="1">The sequence shown here is derived from an EMBL/GenBank/DDBJ whole genome shotgun (WGS) entry which is preliminary data.</text>
</comment>
<gene>
    <name evidence="1" type="ORF">UU80_C0026G0012</name>
</gene>